<dbReference type="RefSeq" id="WP_149428632.1">
    <property type="nucleotide sequence ID" value="NZ_VLNY01000001.1"/>
</dbReference>
<dbReference type="AlphaFoldDB" id="A0A5A7SJC6"/>
<dbReference type="PANTHER" id="PTHR22754:SF32">
    <property type="entry name" value="DISCO-INTERACTING PROTEIN 2"/>
    <property type="match status" value="1"/>
</dbReference>
<comment type="similarity">
    <text evidence="1">Belongs to the ATP-dependent AMP-binding enzyme family.</text>
</comment>
<feature type="domain" description="Polymerase nucleotidyl transferase" evidence="3">
    <location>
        <begin position="614"/>
        <end position="646"/>
    </location>
</feature>
<dbReference type="GO" id="GO:0006633">
    <property type="term" value="P:fatty acid biosynthetic process"/>
    <property type="evidence" value="ECO:0007669"/>
    <property type="project" value="TreeGrafter"/>
</dbReference>
<gene>
    <name evidence="4" type="ORF">FOY51_02710</name>
</gene>
<dbReference type="GO" id="GO:0070566">
    <property type="term" value="F:adenylyltransferase activity"/>
    <property type="evidence" value="ECO:0007669"/>
    <property type="project" value="TreeGrafter"/>
</dbReference>
<dbReference type="InterPro" id="IPR000873">
    <property type="entry name" value="AMP-dep_synth/lig_dom"/>
</dbReference>
<dbReference type="Proteomes" id="UP000322244">
    <property type="component" value="Unassembled WGS sequence"/>
</dbReference>
<feature type="domain" description="AMP-dependent synthetase/ligase" evidence="2">
    <location>
        <begin position="40"/>
        <end position="426"/>
    </location>
</feature>
<name>A0A5A7SJC6_9NOCA</name>
<accession>A0A5A7SJC6</accession>
<keyword evidence="5" id="KW-1185">Reference proteome</keyword>
<protein>
    <submittedName>
        <fullName evidence="4">AMP-binding protein</fullName>
    </submittedName>
</protein>
<dbReference type="EMBL" id="VLNY01000001">
    <property type="protein sequence ID" value="KAA0024857.1"/>
    <property type="molecule type" value="Genomic_DNA"/>
</dbReference>
<evidence type="ECO:0000259" key="2">
    <source>
        <dbReference type="Pfam" id="PF00501"/>
    </source>
</evidence>
<proteinExistence type="inferred from homology"/>
<dbReference type="Pfam" id="PF01909">
    <property type="entry name" value="NTP_transf_2"/>
    <property type="match status" value="1"/>
</dbReference>
<dbReference type="InterPro" id="IPR002934">
    <property type="entry name" value="Polymerase_NTP_transf_dom"/>
</dbReference>
<dbReference type="Pfam" id="PF00501">
    <property type="entry name" value="AMP-binding"/>
    <property type="match status" value="1"/>
</dbReference>
<dbReference type="Gene3D" id="3.30.300.30">
    <property type="match status" value="1"/>
</dbReference>
<evidence type="ECO:0000313" key="4">
    <source>
        <dbReference type="EMBL" id="KAA0024857.1"/>
    </source>
</evidence>
<evidence type="ECO:0000256" key="1">
    <source>
        <dbReference type="ARBA" id="ARBA00006432"/>
    </source>
</evidence>
<dbReference type="SUPFAM" id="SSF81301">
    <property type="entry name" value="Nucleotidyltransferase"/>
    <property type="match status" value="1"/>
</dbReference>
<sequence length="1151" mass="124087">MASDRTAFGDDAIRNGFDALCGWLPNPHTEEGIKLADEDDSWEYRSYASLATDVRRVAGILRAHGVQPGSGVCLILPTDYVCIASMYAAWLCGATLTLIAPPGFGDGDEYASRVRSIIDQTDARIVATSPGLAAMVRGAMTEAGLDAAPLILDAATVGAAEPIESAVPTELPECALLQFTSGSLGSPRGVRISWQNLQANIDYIISAVDYRDGEATASWLPLYHDMGLIGGFLATIAMQGSLYLLRPDQFIRDPLRWLRAMEHAQHTVTPSFGLGYSAHRLRPEDVAGLDLSGWRSIVTGAEPVDVTHLQKFAELLDGSGFSTDTYRPAYGLAESTLMVCMARPYRQPLMAVQVDSASLQFGKPVTIHAETEYTGRELTGIGWVIGVGESTPESSVRIADDNGVDLPDGTLGEIVVSGPSVASGYHGVEPADRAASATTRFTDHELYSGDAGFIHCGQLFVFGRMGSSLKVRGKSVFMEDVETRVAFEAGLSKGKVAAVAMQEADAQGIALFVEGEPGEWITEARRVLRAELGPAHNVRIVTGNRGLIRRTSSGKPRRRHMWELLKTGRLADDVVVHDALTPIGGAAPEHQPLLSDDAIARLLTRALESVDVAPDATILLEGSIAEGFGNEASDIDFFVLAPGDAQTPAMPTVLFIDGRRVEVRTRSHAQLRKHFQYAQSNVAGKPAALLDLDQDVLNRCQRSLRAKVVRPGEDSGEFDDLMAVLPYADFSALMQTWWTARAQQSLRHAVALNALGAVPDALGWARDGLQQAVKGWAAGKGETYLETKWLGPQLDRIGKDELIDRYYALDSALADETNVLDAAIELAIAFGVESVANDANLVRFARAPGVTTWPIGSRLHVMRGDSDIFVLSDAAAVAWRSVVFGRSVAEILDRSSLDIAPDIAEFVRLGFVGLRWERREPIRPALAMCKPAKPYTCPPSGPAVLLGLAGAARVDGKATTLSPLPARRFTECASELIWSNVVLENAREDLVGAIKHGQGRVADVAAQRLITASVRVLVSTLGCSPLPEDVAAVATLRRLIPDHAENRDALLDQLRAAQRVRFFDDPERSHEGLAVLDGFVDAIRDMAGADFPASFNSREQWRNTLAISYDWLRLAGYLDTSLPIDEAQDLLASGGVQPHLSDEASRKDASS</sequence>
<dbReference type="InterPro" id="IPR042099">
    <property type="entry name" value="ANL_N_sf"/>
</dbReference>
<dbReference type="InterPro" id="IPR045851">
    <property type="entry name" value="AMP-bd_C_sf"/>
</dbReference>
<evidence type="ECO:0000313" key="5">
    <source>
        <dbReference type="Proteomes" id="UP000322244"/>
    </source>
</evidence>
<evidence type="ECO:0000259" key="3">
    <source>
        <dbReference type="Pfam" id="PF01909"/>
    </source>
</evidence>
<organism evidence="4 5">
    <name type="scientific">Antrihabitans cavernicola</name>
    <dbReference type="NCBI Taxonomy" id="2495913"/>
    <lineage>
        <taxon>Bacteria</taxon>
        <taxon>Bacillati</taxon>
        <taxon>Actinomycetota</taxon>
        <taxon>Actinomycetes</taxon>
        <taxon>Mycobacteriales</taxon>
        <taxon>Nocardiaceae</taxon>
        <taxon>Antrihabitans</taxon>
    </lineage>
</organism>
<dbReference type="SUPFAM" id="SSF56801">
    <property type="entry name" value="Acetyl-CoA synthetase-like"/>
    <property type="match status" value="1"/>
</dbReference>
<dbReference type="Gene3D" id="3.40.50.12780">
    <property type="entry name" value="N-terminal domain of ligase-like"/>
    <property type="match status" value="1"/>
</dbReference>
<dbReference type="InterPro" id="IPR043519">
    <property type="entry name" value="NT_sf"/>
</dbReference>
<dbReference type="GO" id="GO:0005886">
    <property type="term" value="C:plasma membrane"/>
    <property type="evidence" value="ECO:0007669"/>
    <property type="project" value="TreeGrafter"/>
</dbReference>
<comment type="caution">
    <text evidence="4">The sequence shown here is derived from an EMBL/GenBank/DDBJ whole genome shotgun (WGS) entry which is preliminary data.</text>
</comment>
<dbReference type="PANTHER" id="PTHR22754">
    <property type="entry name" value="DISCO-INTERACTING PROTEIN 2 DIP2 -RELATED"/>
    <property type="match status" value="1"/>
</dbReference>
<reference evidence="4 5" key="1">
    <citation type="submission" date="2019-07" db="EMBL/GenBank/DDBJ databases">
        <title>Rhodococcus cavernicolus sp. nov., isolated from a cave.</title>
        <authorList>
            <person name="Lee S.D."/>
        </authorList>
    </citation>
    <scope>NUCLEOTIDE SEQUENCE [LARGE SCALE GENOMIC DNA]</scope>
    <source>
        <strain evidence="4 5">C1-24</strain>
    </source>
</reference>
<dbReference type="OrthoDB" id="3671040at2"/>